<gene>
    <name evidence="3" type="primary">ga28972</name>
    <name evidence="3" type="ORF">PR202_ga28972</name>
</gene>
<dbReference type="GO" id="GO:0016242">
    <property type="term" value="P:negative regulation of macroautophagy"/>
    <property type="evidence" value="ECO:0007669"/>
    <property type="project" value="TreeGrafter"/>
</dbReference>
<evidence type="ECO:0000259" key="2">
    <source>
        <dbReference type="Pfam" id="PF02259"/>
    </source>
</evidence>
<dbReference type="GO" id="GO:0031929">
    <property type="term" value="P:TOR signaling"/>
    <property type="evidence" value="ECO:0007669"/>
    <property type="project" value="TreeGrafter"/>
</dbReference>
<feature type="transmembrane region" description="Helical" evidence="1">
    <location>
        <begin position="174"/>
        <end position="194"/>
    </location>
</feature>
<organism evidence="3 4">
    <name type="scientific">Eleusine coracana subsp. coracana</name>
    <dbReference type="NCBI Taxonomy" id="191504"/>
    <lineage>
        <taxon>Eukaryota</taxon>
        <taxon>Viridiplantae</taxon>
        <taxon>Streptophyta</taxon>
        <taxon>Embryophyta</taxon>
        <taxon>Tracheophyta</taxon>
        <taxon>Spermatophyta</taxon>
        <taxon>Magnoliopsida</taxon>
        <taxon>Liliopsida</taxon>
        <taxon>Poales</taxon>
        <taxon>Poaceae</taxon>
        <taxon>PACMAD clade</taxon>
        <taxon>Chloridoideae</taxon>
        <taxon>Cynodonteae</taxon>
        <taxon>Eleusininae</taxon>
        <taxon>Eleusine</taxon>
    </lineage>
</organism>
<dbReference type="GO" id="GO:0031932">
    <property type="term" value="C:TORC2 complex"/>
    <property type="evidence" value="ECO:0007669"/>
    <property type="project" value="TreeGrafter"/>
</dbReference>
<dbReference type="GO" id="GO:0005737">
    <property type="term" value="C:cytoplasm"/>
    <property type="evidence" value="ECO:0007669"/>
    <property type="project" value="TreeGrafter"/>
</dbReference>
<comment type="caution">
    <text evidence="3">The sequence shown here is derived from an EMBL/GenBank/DDBJ whole genome shotgun (WGS) entry which is preliminary data.</text>
</comment>
<dbReference type="PANTHER" id="PTHR11139">
    <property type="entry name" value="ATAXIA TELANGIECTASIA MUTATED ATM -RELATED"/>
    <property type="match status" value="1"/>
</dbReference>
<dbReference type="Pfam" id="PF02259">
    <property type="entry name" value="FAT"/>
    <property type="match status" value="1"/>
</dbReference>
<protein>
    <recommendedName>
        <fullName evidence="2">PIK-related kinase FAT domain-containing protein</fullName>
    </recommendedName>
</protein>
<dbReference type="AlphaFoldDB" id="A0AAV5DKU8"/>
<feature type="domain" description="PIK-related kinase FAT" evidence="2">
    <location>
        <begin position="31"/>
        <end position="175"/>
    </location>
</feature>
<dbReference type="GO" id="GO:0004674">
    <property type="term" value="F:protein serine/threonine kinase activity"/>
    <property type="evidence" value="ECO:0007669"/>
    <property type="project" value="TreeGrafter"/>
</dbReference>
<evidence type="ECO:0000313" key="3">
    <source>
        <dbReference type="EMBL" id="GJN10841.1"/>
    </source>
</evidence>
<dbReference type="PANTHER" id="PTHR11139:SF9">
    <property type="entry name" value="SERINE_THREONINE-PROTEIN KINASE MTOR"/>
    <property type="match status" value="1"/>
</dbReference>
<keyword evidence="1" id="KW-0472">Membrane</keyword>
<evidence type="ECO:0000313" key="4">
    <source>
        <dbReference type="Proteomes" id="UP001054889"/>
    </source>
</evidence>
<sequence>MSSCIGSLGRFKCIVQRAVDWCRTICSTRMAPMAANAAWHMGEWDHMAEYVSRLDDGDENKLRMLGNTTASGDGSSNGAFFRAVLSVRCKKYDEAKIYVERARRCLATELAALVLESYERAYNNMVRVQQLSELEEVIDYCTLPVESPIADGRRELIRNMWNERIKGTKRNVEVRMIFVLMTIFTMCGKPYLLLESWFFLLMKTETPG</sequence>
<keyword evidence="1" id="KW-1133">Transmembrane helix</keyword>
<dbReference type="GO" id="GO:0031931">
    <property type="term" value="C:TORC1 complex"/>
    <property type="evidence" value="ECO:0007669"/>
    <property type="project" value="TreeGrafter"/>
</dbReference>
<name>A0AAV5DKU8_ELECO</name>
<dbReference type="EMBL" id="BQKI01000018">
    <property type="protein sequence ID" value="GJN10841.1"/>
    <property type="molecule type" value="Genomic_DNA"/>
</dbReference>
<evidence type="ECO:0000256" key="1">
    <source>
        <dbReference type="SAM" id="Phobius"/>
    </source>
</evidence>
<dbReference type="Proteomes" id="UP001054889">
    <property type="component" value="Unassembled WGS sequence"/>
</dbReference>
<dbReference type="InterPro" id="IPR050517">
    <property type="entry name" value="DDR_Repair_Kinase"/>
</dbReference>
<dbReference type="InterPro" id="IPR003151">
    <property type="entry name" value="PIK-rel_kinase_FAT"/>
</dbReference>
<proteinExistence type="predicted"/>
<accession>A0AAV5DKU8</accession>
<reference evidence="3" key="1">
    <citation type="journal article" date="2018" name="DNA Res.">
        <title>Multiple hybrid de novo genome assembly of finger millet, an orphan allotetraploid crop.</title>
        <authorList>
            <person name="Hatakeyama M."/>
            <person name="Aluri S."/>
            <person name="Balachadran M.T."/>
            <person name="Sivarajan S.R."/>
            <person name="Patrignani A."/>
            <person name="Gruter S."/>
            <person name="Poveda L."/>
            <person name="Shimizu-Inatsugi R."/>
            <person name="Baeten J."/>
            <person name="Francoijs K.J."/>
            <person name="Nataraja K.N."/>
            <person name="Reddy Y.A.N."/>
            <person name="Phadnis S."/>
            <person name="Ravikumar R.L."/>
            <person name="Schlapbach R."/>
            <person name="Sreeman S.M."/>
            <person name="Shimizu K.K."/>
        </authorList>
    </citation>
    <scope>NUCLEOTIDE SEQUENCE</scope>
</reference>
<keyword evidence="4" id="KW-1185">Reference proteome</keyword>
<reference evidence="3" key="2">
    <citation type="submission" date="2021-12" db="EMBL/GenBank/DDBJ databases">
        <title>Resequencing data analysis of finger millet.</title>
        <authorList>
            <person name="Hatakeyama M."/>
            <person name="Aluri S."/>
            <person name="Balachadran M.T."/>
            <person name="Sivarajan S.R."/>
            <person name="Poveda L."/>
            <person name="Shimizu-Inatsugi R."/>
            <person name="Schlapbach R."/>
            <person name="Sreeman S.M."/>
            <person name="Shimizu K.K."/>
        </authorList>
    </citation>
    <scope>NUCLEOTIDE SEQUENCE</scope>
</reference>
<dbReference type="GO" id="GO:0005634">
    <property type="term" value="C:nucleus"/>
    <property type="evidence" value="ECO:0007669"/>
    <property type="project" value="TreeGrafter"/>
</dbReference>
<keyword evidence="1" id="KW-0812">Transmembrane</keyword>